<feature type="domain" description="Phospholipid/glycerol acyltransferase" evidence="3">
    <location>
        <begin position="49"/>
        <end position="114"/>
    </location>
</feature>
<dbReference type="SUPFAM" id="SSF69593">
    <property type="entry name" value="Glycerol-3-phosphate (1)-acyltransferase"/>
    <property type="match status" value="1"/>
</dbReference>
<evidence type="ECO:0000313" key="4">
    <source>
        <dbReference type="EMBL" id="CAD0088578.1"/>
    </source>
</evidence>
<feature type="region of interest" description="Disordered" evidence="1">
    <location>
        <begin position="578"/>
        <end position="688"/>
    </location>
</feature>
<feature type="transmembrane region" description="Helical" evidence="2">
    <location>
        <begin position="457"/>
        <end position="481"/>
    </location>
</feature>
<feature type="region of interest" description="Disordered" evidence="1">
    <location>
        <begin position="702"/>
        <end position="741"/>
    </location>
</feature>
<dbReference type="GO" id="GO:0008654">
    <property type="term" value="P:phospholipid biosynthetic process"/>
    <property type="evidence" value="ECO:0007669"/>
    <property type="project" value="TreeGrafter"/>
</dbReference>
<keyword evidence="2" id="KW-0812">Transmembrane</keyword>
<feature type="compositionally biased region" description="Polar residues" evidence="1">
    <location>
        <begin position="583"/>
        <end position="592"/>
    </location>
</feature>
<feature type="non-terminal residue" evidence="4">
    <location>
        <position position="741"/>
    </location>
</feature>
<dbReference type="PANTHER" id="PTHR31605">
    <property type="entry name" value="GLYCEROL-3-PHOSPHATE O-ACYLTRANSFERASE 1"/>
    <property type="match status" value="1"/>
</dbReference>
<dbReference type="Pfam" id="PF01553">
    <property type="entry name" value="Acyltransferase"/>
    <property type="match status" value="1"/>
</dbReference>
<protein>
    <recommendedName>
        <fullName evidence="3">Phospholipid/glycerol acyltransferase domain-containing protein</fullName>
    </recommendedName>
</protein>
<dbReference type="InterPro" id="IPR002123">
    <property type="entry name" value="Plipid/glycerol_acylTrfase"/>
</dbReference>
<gene>
    <name evidence="4" type="ORF">AWRI4619_LOCUS5340</name>
</gene>
<organism evidence="4 5">
    <name type="scientific">Aureobasidium vineae</name>
    <dbReference type="NCBI Taxonomy" id="2773715"/>
    <lineage>
        <taxon>Eukaryota</taxon>
        <taxon>Fungi</taxon>
        <taxon>Dikarya</taxon>
        <taxon>Ascomycota</taxon>
        <taxon>Pezizomycotina</taxon>
        <taxon>Dothideomycetes</taxon>
        <taxon>Dothideomycetidae</taxon>
        <taxon>Dothideales</taxon>
        <taxon>Saccotheciaceae</taxon>
        <taxon>Aureobasidium</taxon>
    </lineage>
</organism>
<keyword evidence="5" id="KW-1185">Reference proteome</keyword>
<evidence type="ECO:0000256" key="2">
    <source>
        <dbReference type="SAM" id="Phobius"/>
    </source>
</evidence>
<dbReference type="GO" id="GO:0004366">
    <property type="term" value="F:glycerol-3-phosphate O-acyltransferase activity"/>
    <property type="evidence" value="ECO:0007669"/>
    <property type="project" value="TreeGrafter"/>
</dbReference>
<proteinExistence type="predicted"/>
<dbReference type="Proteomes" id="UP000716446">
    <property type="component" value="Unassembled WGS sequence"/>
</dbReference>
<comment type="caution">
    <text evidence="4">The sequence shown here is derived from an EMBL/GenBank/DDBJ whole genome shotgun (WGS) entry which is preliminary data.</text>
</comment>
<dbReference type="InterPro" id="IPR052744">
    <property type="entry name" value="GPAT/DAPAT"/>
</dbReference>
<name>A0A9N8JJM5_9PEZI</name>
<feature type="transmembrane region" description="Helical" evidence="2">
    <location>
        <begin position="407"/>
        <end position="426"/>
    </location>
</feature>
<sequence>SHPHSTMASPTHKNKSSFWPNFIYDAWLWTFSILVDLFFREVHPRSSWKVPRNGPVIIVAAPHANQFVDPLILMRVLRREAQRRICFLIAEKSMKRRFIGWGARMVGSVPVGRALDLKKPAEGKIYLPDPEGDPTLLKGIGTHFDNKDIFMVGGVLALPSFGNKFANTEIKEILGPNEIRLKKPYSGNVALRQLTGQDVKDAKAEAKLTQGFEGTKFEVAPHVDQGEVYSSVFQKLHEGGCIAGVAIMALGALAEDPDCGVKIVPCGMNYFHAHKFRSRAVVEFGTPVEIPNELVEMYKNGQKREAVGQVLETVYQALVSVTVTSPDYDTLMGKKLPLPMIVELNRRLVKGYTTYKDDPRIVNLKKSILAYNKQLMMLNIRDHQVSYAKFSIFKVILTLFYRLGKLLVLAIAVLPGLVLFAPVFITGKVYSIKKSREALAASTVKIQGRDVMATWKLLVSMVVAPLLYNFYNIILAIWTHYNRIGGRVPQWVPLWAVFAFGYILFPAITFAALRFGEVGMDIVKSLRPLILSLGPSSGNTLVKLRAKRASLVEQVTEVINELGPELYPDFDHQRIVSDPSHPLSPSYSQPHTPRSRRSSEYDRMSMTSPDLTHYFSRTGTAGASIGGGSGQNTTHLPRNESFGNIGGFGFFSSRPHTPNRSRSRNRSRTSSDGGFGITAMKPMTTIDSKGGYETVTEKIRDAMKQRGRRRRSEDASTAAVDGWEMADADEEVENDEDKKEV</sequence>
<reference evidence="4" key="1">
    <citation type="submission" date="2020-06" db="EMBL/GenBank/DDBJ databases">
        <authorList>
            <person name="Onetto C."/>
        </authorList>
    </citation>
    <scope>NUCLEOTIDE SEQUENCE</scope>
</reference>
<evidence type="ECO:0000256" key="1">
    <source>
        <dbReference type="SAM" id="MobiDB-lite"/>
    </source>
</evidence>
<dbReference type="EMBL" id="CAIJEN010000007">
    <property type="protein sequence ID" value="CAD0088578.1"/>
    <property type="molecule type" value="Genomic_DNA"/>
</dbReference>
<feature type="transmembrane region" description="Helical" evidence="2">
    <location>
        <begin position="493"/>
        <end position="515"/>
    </location>
</feature>
<keyword evidence="2" id="KW-1133">Transmembrane helix</keyword>
<accession>A0A9N8JJM5</accession>
<dbReference type="PANTHER" id="PTHR31605:SF0">
    <property type="entry name" value="GLYCEROL-3-PHOSPHATE O-ACYLTRANSFERASE 1"/>
    <property type="match status" value="1"/>
</dbReference>
<evidence type="ECO:0000313" key="5">
    <source>
        <dbReference type="Proteomes" id="UP000716446"/>
    </source>
</evidence>
<feature type="compositionally biased region" description="Basic residues" evidence="1">
    <location>
        <begin position="657"/>
        <end position="667"/>
    </location>
</feature>
<dbReference type="AlphaFoldDB" id="A0A9N8JJM5"/>
<feature type="compositionally biased region" description="Acidic residues" evidence="1">
    <location>
        <begin position="724"/>
        <end position="735"/>
    </location>
</feature>
<dbReference type="GO" id="GO:0016287">
    <property type="term" value="F:glycerone-phosphate O-acyltransferase activity"/>
    <property type="evidence" value="ECO:0007669"/>
    <property type="project" value="TreeGrafter"/>
</dbReference>
<keyword evidence="2" id="KW-0472">Membrane</keyword>
<evidence type="ECO:0000259" key="3">
    <source>
        <dbReference type="Pfam" id="PF01553"/>
    </source>
</evidence>